<reference evidence="2 3" key="1">
    <citation type="submission" date="2019-03" db="EMBL/GenBank/DDBJ databases">
        <title>Single cell metagenomics reveals metabolic interactions within the superorganism composed of flagellate Streblomastix strix and complex community of Bacteroidetes bacteria on its surface.</title>
        <authorList>
            <person name="Treitli S.C."/>
            <person name="Kolisko M."/>
            <person name="Husnik F."/>
            <person name="Keeling P."/>
            <person name="Hampl V."/>
        </authorList>
    </citation>
    <scope>NUCLEOTIDE SEQUENCE [LARGE SCALE GENOMIC DNA]</scope>
    <source>
        <strain evidence="2">ST1C</strain>
    </source>
</reference>
<protein>
    <submittedName>
        <fullName evidence="2">Uncharacterized protein</fullName>
    </submittedName>
</protein>
<proteinExistence type="predicted"/>
<dbReference type="AlphaFoldDB" id="A0A5J4WTF6"/>
<sequence>MANLFRVPAIVPSVNVPLGDTNRVEIEYICSLENDRKRTITADPAVNDGITLFEVLFKGHEGEQFCFGICETSKEFGTNSDEPEGPPDSMLKQQEQK</sequence>
<evidence type="ECO:0000256" key="1">
    <source>
        <dbReference type="SAM" id="MobiDB-lite"/>
    </source>
</evidence>
<organism evidence="2 3">
    <name type="scientific">Streblomastix strix</name>
    <dbReference type="NCBI Taxonomy" id="222440"/>
    <lineage>
        <taxon>Eukaryota</taxon>
        <taxon>Metamonada</taxon>
        <taxon>Preaxostyla</taxon>
        <taxon>Oxymonadida</taxon>
        <taxon>Streblomastigidae</taxon>
        <taxon>Streblomastix</taxon>
    </lineage>
</organism>
<name>A0A5J4WTF6_9EUKA</name>
<feature type="region of interest" description="Disordered" evidence="1">
    <location>
        <begin position="75"/>
        <end position="97"/>
    </location>
</feature>
<dbReference type="Proteomes" id="UP000324800">
    <property type="component" value="Unassembled WGS sequence"/>
</dbReference>
<comment type="caution">
    <text evidence="2">The sequence shown here is derived from an EMBL/GenBank/DDBJ whole genome shotgun (WGS) entry which is preliminary data.</text>
</comment>
<gene>
    <name evidence="2" type="ORF">EZS28_006209</name>
</gene>
<evidence type="ECO:0000313" key="2">
    <source>
        <dbReference type="EMBL" id="KAA6398258.1"/>
    </source>
</evidence>
<dbReference type="EMBL" id="SNRW01000996">
    <property type="protein sequence ID" value="KAA6398258.1"/>
    <property type="molecule type" value="Genomic_DNA"/>
</dbReference>
<evidence type="ECO:0000313" key="3">
    <source>
        <dbReference type="Proteomes" id="UP000324800"/>
    </source>
</evidence>
<accession>A0A5J4WTF6</accession>